<name>A0A9W6ZF09_9STRA</name>
<proteinExistence type="predicted"/>
<accession>A0A9W6ZF09</accession>
<feature type="transmembrane region" description="Helical" evidence="1">
    <location>
        <begin position="12"/>
        <end position="32"/>
    </location>
</feature>
<keyword evidence="1" id="KW-0812">Transmembrane</keyword>
<comment type="caution">
    <text evidence="2">The sequence shown here is derived from an EMBL/GenBank/DDBJ whole genome shotgun (WGS) entry which is preliminary data.</text>
</comment>
<evidence type="ECO:0000256" key="1">
    <source>
        <dbReference type="SAM" id="Phobius"/>
    </source>
</evidence>
<evidence type="ECO:0000313" key="2">
    <source>
        <dbReference type="EMBL" id="GMH51276.1"/>
    </source>
</evidence>
<dbReference type="AlphaFoldDB" id="A0A9W6ZF09"/>
<evidence type="ECO:0000313" key="3">
    <source>
        <dbReference type="Proteomes" id="UP001165122"/>
    </source>
</evidence>
<keyword evidence="1" id="KW-1133">Transmembrane helix</keyword>
<reference evidence="3" key="1">
    <citation type="journal article" date="2023" name="Commun. Biol.">
        <title>Genome analysis of Parmales, the sister group of diatoms, reveals the evolutionary specialization of diatoms from phago-mixotrophs to photoautotrophs.</title>
        <authorList>
            <person name="Ban H."/>
            <person name="Sato S."/>
            <person name="Yoshikawa S."/>
            <person name="Yamada K."/>
            <person name="Nakamura Y."/>
            <person name="Ichinomiya M."/>
            <person name="Sato N."/>
            <person name="Blanc-Mathieu R."/>
            <person name="Endo H."/>
            <person name="Kuwata A."/>
            <person name="Ogata H."/>
        </authorList>
    </citation>
    <scope>NUCLEOTIDE SEQUENCE [LARGE SCALE GENOMIC DNA]</scope>
    <source>
        <strain evidence="3">NIES 3700</strain>
    </source>
</reference>
<dbReference type="EMBL" id="BRXW01000402">
    <property type="protein sequence ID" value="GMH51276.1"/>
    <property type="molecule type" value="Genomic_DNA"/>
</dbReference>
<dbReference type="Proteomes" id="UP001165122">
    <property type="component" value="Unassembled WGS sequence"/>
</dbReference>
<organism evidence="2 3">
    <name type="scientific">Triparma laevis f. longispina</name>
    <dbReference type="NCBI Taxonomy" id="1714387"/>
    <lineage>
        <taxon>Eukaryota</taxon>
        <taxon>Sar</taxon>
        <taxon>Stramenopiles</taxon>
        <taxon>Ochrophyta</taxon>
        <taxon>Bolidophyceae</taxon>
        <taxon>Parmales</taxon>
        <taxon>Triparmaceae</taxon>
        <taxon>Triparma</taxon>
    </lineage>
</organism>
<sequence length="74" mass="8724">MLSLLTENLTQENYLILFALSWAFYATRMFLFPKQLVEDYFKGVAVTPMLNYPMHYFPEILVVVLTAGGFYFRE</sequence>
<feature type="transmembrane region" description="Helical" evidence="1">
    <location>
        <begin position="52"/>
        <end position="72"/>
    </location>
</feature>
<keyword evidence="3" id="KW-1185">Reference proteome</keyword>
<gene>
    <name evidence="2" type="ORF">TrLO_g8360</name>
</gene>
<protein>
    <submittedName>
        <fullName evidence="2">Uncharacterized protein</fullName>
    </submittedName>
</protein>
<keyword evidence="1" id="KW-0472">Membrane</keyword>